<dbReference type="Pfam" id="PF14223">
    <property type="entry name" value="Retrotran_gag_2"/>
    <property type="match status" value="1"/>
</dbReference>
<evidence type="ECO:0000313" key="4">
    <source>
        <dbReference type="EMBL" id="SPC89003.1"/>
    </source>
</evidence>
<accession>A0A2N9FP95</accession>
<dbReference type="AlphaFoldDB" id="A0A2N9FP95"/>
<evidence type="ECO:0000256" key="2">
    <source>
        <dbReference type="SAM" id="Phobius"/>
    </source>
</evidence>
<feature type="transmembrane region" description="Helical" evidence="2">
    <location>
        <begin position="481"/>
        <end position="506"/>
    </location>
</feature>
<dbReference type="InterPro" id="IPR054722">
    <property type="entry name" value="PolX-like_BBD"/>
</dbReference>
<keyword evidence="2" id="KW-1133">Transmembrane helix</keyword>
<dbReference type="PANTHER" id="PTHR47481">
    <property type="match status" value="1"/>
</dbReference>
<feature type="domain" description="Retrovirus-related Pol polyprotein from transposon TNT 1-94-like beta-barrel" evidence="3">
    <location>
        <begin position="297"/>
        <end position="372"/>
    </location>
</feature>
<evidence type="ECO:0000256" key="1">
    <source>
        <dbReference type="SAM" id="MobiDB-lite"/>
    </source>
</evidence>
<reference evidence="4" key="1">
    <citation type="submission" date="2018-02" db="EMBL/GenBank/DDBJ databases">
        <authorList>
            <person name="Cohen D.B."/>
            <person name="Kent A.D."/>
        </authorList>
    </citation>
    <scope>NUCLEOTIDE SEQUENCE</scope>
</reference>
<dbReference type="PANTHER" id="PTHR47481:SF31">
    <property type="entry name" value="OS01G0873500 PROTEIN"/>
    <property type="match status" value="1"/>
</dbReference>
<feature type="compositionally biased region" description="Low complexity" evidence="1">
    <location>
        <begin position="237"/>
        <end position="247"/>
    </location>
</feature>
<evidence type="ECO:0000259" key="3">
    <source>
        <dbReference type="Pfam" id="PF22936"/>
    </source>
</evidence>
<sequence>MSIPSSTPTLNTQTPFFLLSNITNYVTVKLDHTNYLMWKFQITGILDAYSLLDHIEDPIPCPCKFLLSETGAVTQEINPIFLQWKARDKALFSLISATLSPSAISLVMGQTTASGIWKIIVNRYTSVSRSSIVNLKRELNSIKKNSDSVTDYLQKIKEARDKLVSVGVTIDDEEILHIVLQGLSSDFHSFTSAMLTENELVSFEELHTLMKTEEDLLKSAADNSKELTHMAIAANKSSSSTSNNSSTAPFNTQFHAHRGRGGGRNNRGGGRSFYNGGRAKLAAMATAAPFNPNQTTWISDTGATDHFTPDLTNIPDNKAYTDSQLVSVGNGHQLPISHIGNAQLRTSSCLFRLRKVLRVPNIASNLLSVQSFCRDNACSFHFNAHRFQIQDLITGKPLYRGLSKDGLYPIHGLSLPPLESRLSSISSAPSPFQESPHASYMACLPSARQNASLSDLWHMRLGHPQSRAERKSIMKAKLEKAVGVIIPILKIALVSVMQVFMTALAVEIHKRVIGHLVGEKKISKGEG</sequence>
<dbReference type="Pfam" id="PF22936">
    <property type="entry name" value="Pol_BBD"/>
    <property type="match status" value="1"/>
</dbReference>
<protein>
    <recommendedName>
        <fullName evidence="3">Retrovirus-related Pol polyprotein from transposon TNT 1-94-like beta-barrel domain-containing protein</fullName>
    </recommendedName>
</protein>
<keyword evidence="2" id="KW-0812">Transmembrane</keyword>
<organism evidence="4">
    <name type="scientific">Fagus sylvatica</name>
    <name type="common">Beechnut</name>
    <dbReference type="NCBI Taxonomy" id="28930"/>
    <lineage>
        <taxon>Eukaryota</taxon>
        <taxon>Viridiplantae</taxon>
        <taxon>Streptophyta</taxon>
        <taxon>Embryophyta</taxon>
        <taxon>Tracheophyta</taxon>
        <taxon>Spermatophyta</taxon>
        <taxon>Magnoliopsida</taxon>
        <taxon>eudicotyledons</taxon>
        <taxon>Gunneridae</taxon>
        <taxon>Pentapetalae</taxon>
        <taxon>rosids</taxon>
        <taxon>fabids</taxon>
        <taxon>Fagales</taxon>
        <taxon>Fagaceae</taxon>
        <taxon>Fagus</taxon>
    </lineage>
</organism>
<feature type="compositionally biased region" description="Gly residues" evidence="1">
    <location>
        <begin position="262"/>
        <end position="271"/>
    </location>
</feature>
<proteinExistence type="predicted"/>
<feature type="region of interest" description="Disordered" evidence="1">
    <location>
        <begin position="236"/>
        <end position="272"/>
    </location>
</feature>
<keyword evidence="2" id="KW-0472">Membrane</keyword>
<name>A0A2N9FP95_FAGSY</name>
<gene>
    <name evidence="4" type="ORF">FSB_LOCUS16885</name>
</gene>
<dbReference type="EMBL" id="OIVN01001035">
    <property type="protein sequence ID" value="SPC89003.1"/>
    <property type="molecule type" value="Genomic_DNA"/>
</dbReference>